<organism evidence="1 2">
    <name type="scientific">Arctium lappa</name>
    <name type="common">Greater burdock</name>
    <name type="synonym">Lappa major</name>
    <dbReference type="NCBI Taxonomy" id="4217"/>
    <lineage>
        <taxon>Eukaryota</taxon>
        <taxon>Viridiplantae</taxon>
        <taxon>Streptophyta</taxon>
        <taxon>Embryophyta</taxon>
        <taxon>Tracheophyta</taxon>
        <taxon>Spermatophyta</taxon>
        <taxon>Magnoliopsida</taxon>
        <taxon>eudicotyledons</taxon>
        <taxon>Gunneridae</taxon>
        <taxon>Pentapetalae</taxon>
        <taxon>asterids</taxon>
        <taxon>campanulids</taxon>
        <taxon>Asterales</taxon>
        <taxon>Asteraceae</taxon>
        <taxon>Carduoideae</taxon>
        <taxon>Cardueae</taxon>
        <taxon>Arctiinae</taxon>
        <taxon>Arctium</taxon>
    </lineage>
</organism>
<accession>A0ACB8Z4P0</accession>
<keyword evidence="2" id="KW-1185">Reference proteome</keyword>
<reference evidence="1 2" key="2">
    <citation type="journal article" date="2022" name="Mol. Ecol. Resour.">
        <title>The genomes of chicory, endive, great burdock and yacon provide insights into Asteraceae paleo-polyploidization history and plant inulin production.</title>
        <authorList>
            <person name="Fan W."/>
            <person name="Wang S."/>
            <person name="Wang H."/>
            <person name="Wang A."/>
            <person name="Jiang F."/>
            <person name="Liu H."/>
            <person name="Zhao H."/>
            <person name="Xu D."/>
            <person name="Zhang Y."/>
        </authorList>
    </citation>
    <scope>NUCLEOTIDE SEQUENCE [LARGE SCALE GENOMIC DNA]</scope>
    <source>
        <strain evidence="2">cv. Niubang</strain>
    </source>
</reference>
<evidence type="ECO:0000313" key="2">
    <source>
        <dbReference type="Proteomes" id="UP001055879"/>
    </source>
</evidence>
<gene>
    <name evidence="1" type="ORF">L6452_32449</name>
</gene>
<reference evidence="2" key="1">
    <citation type="journal article" date="2022" name="Mol. Ecol. Resour.">
        <title>The genomes of chicory, endive, great burdock and yacon provide insights into Asteraceae palaeo-polyploidization history and plant inulin production.</title>
        <authorList>
            <person name="Fan W."/>
            <person name="Wang S."/>
            <person name="Wang H."/>
            <person name="Wang A."/>
            <person name="Jiang F."/>
            <person name="Liu H."/>
            <person name="Zhao H."/>
            <person name="Xu D."/>
            <person name="Zhang Y."/>
        </authorList>
    </citation>
    <scope>NUCLEOTIDE SEQUENCE [LARGE SCALE GENOMIC DNA]</scope>
    <source>
        <strain evidence="2">cv. Niubang</strain>
    </source>
</reference>
<dbReference type="EMBL" id="CM042057">
    <property type="protein sequence ID" value="KAI3692629.1"/>
    <property type="molecule type" value="Genomic_DNA"/>
</dbReference>
<evidence type="ECO:0000313" key="1">
    <source>
        <dbReference type="EMBL" id="KAI3692629.1"/>
    </source>
</evidence>
<name>A0ACB8Z4P0_ARCLA</name>
<proteinExistence type="predicted"/>
<sequence length="118" mass="14011">MMVLPDFWYYMTKMHLSYFTGQCNGDMSSDGFPVWAFVRRVFMPICIVDRHWLVGLVDMESMVMTIYDCLKLPSLQKPVRDMMKNFRKTMSELFITLGDGHQAARFIPTFRWEYAKDV</sequence>
<comment type="caution">
    <text evidence="1">The sequence shown here is derived from an EMBL/GenBank/DDBJ whole genome shotgun (WGS) entry which is preliminary data.</text>
</comment>
<protein>
    <submittedName>
        <fullName evidence="1">Uncharacterized protein</fullName>
    </submittedName>
</protein>
<dbReference type="Proteomes" id="UP001055879">
    <property type="component" value="Linkage Group LG11"/>
</dbReference>